<organism evidence="3 4">
    <name type="scientific">Varroa destructor</name>
    <name type="common">Honeybee mite</name>
    <dbReference type="NCBI Taxonomy" id="109461"/>
    <lineage>
        <taxon>Eukaryota</taxon>
        <taxon>Metazoa</taxon>
        <taxon>Ecdysozoa</taxon>
        <taxon>Arthropoda</taxon>
        <taxon>Chelicerata</taxon>
        <taxon>Arachnida</taxon>
        <taxon>Acari</taxon>
        <taxon>Parasitiformes</taxon>
        <taxon>Mesostigmata</taxon>
        <taxon>Gamasina</taxon>
        <taxon>Dermanyssoidea</taxon>
        <taxon>Varroidae</taxon>
        <taxon>Varroa</taxon>
    </lineage>
</organism>
<dbReference type="EnsemblMetazoa" id="XM_022811533">
    <property type="protein sequence ID" value="XP_022667268"/>
    <property type="gene ID" value="LOC111252903"/>
</dbReference>
<feature type="region of interest" description="Disordered" evidence="1">
    <location>
        <begin position="1"/>
        <end position="61"/>
    </location>
</feature>
<protein>
    <submittedName>
        <fullName evidence="3">Uncharacterized protein</fullName>
    </submittedName>
</protein>
<evidence type="ECO:0000313" key="3">
    <source>
        <dbReference type="EnsemblMetazoa" id="XP_022667268"/>
    </source>
</evidence>
<dbReference type="GeneID" id="111252903"/>
<dbReference type="AlphaFoldDB" id="A0A7M7KQL1"/>
<feature type="transmembrane region" description="Helical" evidence="2">
    <location>
        <begin position="82"/>
        <end position="105"/>
    </location>
</feature>
<evidence type="ECO:0000256" key="1">
    <source>
        <dbReference type="SAM" id="MobiDB-lite"/>
    </source>
</evidence>
<reference evidence="3" key="1">
    <citation type="submission" date="2021-01" db="UniProtKB">
        <authorList>
            <consortium name="EnsemblMetazoa"/>
        </authorList>
    </citation>
    <scope>IDENTIFICATION</scope>
</reference>
<feature type="compositionally biased region" description="Basic and acidic residues" evidence="1">
    <location>
        <begin position="49"/>
        <end position="61"/>
    </location>
</feature>
<keyword evidence="4" id="KW-1185">Reference proteome</keyword>
<proteinExistence type="predicted"/>
<accession>A0A7M7KQL1</accession>
<dbReference type="KEGG" id="vde:111252903"/>
<keyword evidence="2" id="KW-0812">Transmembrane</keyword>
<feature type="compositionally biased region" description="Low complexity" evidence="1">
    <location>
        <begin position="36"/>
        <end position="48"/>
    </location>
</feature>
<evidence type="ECO:0000256" key="2">
    <source>
        <dbReference type="SAM" id="Phobius"/>
    </source>
</evidence>
<keyword evidence="2" id="KW-0472">Membrane</keyword>
<feature type="compositionally biased region" description="Polar residues" evidence="1">
    <location>
        <begin position="11"/>
        <end position="29"/>
    </location>
</feature>
<keyword evidence="2" id="KW-1133">Transmembrane helix</keyword>
<dbReference type="Proteomes" id="UP000594260">
    <property type="component" value="Unplaced"/>
</dbReference>
<evidence type="ECO:0000313" key="4">
    <source>
        <dbReference type="Proteomes" id="UP000594260"/>
    </source>
</evidence>
<dbReference type="RefSeq" id="XP_022667268.1">
    <property type="nucleotide sequence ID" value="XM_022811533.1"/>
</dbReference>
<dbReference type="InParanoid" id="A0A7M7KQL1"/>
<sequence length="109" mass="11788">MSVHAFEPTPSAITHTQTNESGLSGANTQHSKDAGTTSDMTTTTTTEITRSDDIKSGGRRNEKGVNVAVKVARKRVHANRCALLVIAIQVVLILVLVIVGVFLYMNYDF</sequence>
<name>A0A7M7KQL1_VARDE</name>